<dbReference type="Pfam" id="PF19402">
    <property type="entry name" value="RamS"/>
    <property type="match status" value="1"/>
</dbReference>
<evidence type="ECO:0000313" key="1">
    <source>
        <dbReference type="EMBL" id="ASU83795.1"/>
    </source>
</evidence>
<gene>
    <name evidence="1" type="ORF">CDO52_14285</name>
</gene>
<reference evidence="1 2" key="1">
    <citation type="submission" date="2017-08" db="EMBL/GenBank/DDBJ databases">
        <title>The complete genome sequence of Nocardiopsis gilva YIM 90087.</title>
        <authorList>
            <person name="Yin M."/>
            <person name="Tang S."/>
        </authorList>
    </citation>
    <scope>NUCLEOTIDE SEQUENCE [LARGE SCALE GENOMIC DNA]</scope>
    <source>
        <strain evidence="1 2">YIM 90087</strain>
    </source>
</reference>
<dbReference type="InterPro" id="IPR045825">
    <property type="entry name" value="RamS"/>
</dbReference>
<keyword evidence="2" id="KW-1185">Reference proteome</keyword>
<dbReference type="Proteomes" id="UP000215005">
    <property type="component" value="Chromosome"/>
</dbReference>
<evidence type="ECO:0000313" key="2">
    <source>
        <dbReference type="Proteomes" id="UP000215005"/>
    </source>
</evidence>
<name>A0A223S6Q4_9ACTN</name>
<dbReference type="NCBIfam" id="NF038159">
    <property type="entry name" value="lanthi_III_b"/>
    <property type="match status" value="1"/>
</dbReference>
<sequence length="44" mass="4731">MSYILDLQSMEGPVTENGDQPMQESRLSVITCGGLSQLSALLCD</sequence>
<dbReference type="KEGG" id="ngv:CDO52_14285"/>
<protein>
    <submittedName>
        <fullName evidence="1">SapB/AmfS family lantipeptide</fullName>
    </submittedName>
</protein>
<accession>A0A223S6Q4</accession>
<dbReference type="EMBL" id="CP022753">
    <property type="protein sequence ID" value="ASU83795.1"/>
    <property type="molecule type" value="Genomic_DNA"/>
</dbReference>
<proteinExistence type="predicted"/>
<dbReference type="RefSeq" id="WP_017621162.1">
    <property type="nucleotide sequence ID" value="NZ_ANBG01000392.1"/>
</dbReference>
<organism evidence="1 2">
    <name type="scientific">Nocardiopsis gilva YIM 90087</name>
    <dbReference type="NCBI Taxonomy" id="1235441"/>
    <lineage>
        <taxon>Bacteria</taxon>
        <taxon>Bacillati</taxon>
        <taxon>Actinomycetota</taxon>
        <taxon>Actinomycetes</taxon>
        <taxon>Streptosporangiales</taxon>
        <taxon>Nocardiopsidaceae</taxon>
        <taxon>Nocardiopsis</taxon>
    </lineage>
</organism>
<dbReference type="NCBIfam" id="NF033212">
    <property type="entry name" value="SapB_AmfS_lanti"/>
    <property type="match status" value="1"/>
</dbReference>
<dbReference type="AlphaFoldDB" id="A0A223S6Q4"/>